<reference evidence="15 16" key="1">
    <citation type="submission" date="2020-11" db="EMBL/GenBank/DDBJ databases">
        <authorList>
            <person name="Wallbank WR R."/>
            <person name="Pardo Diaz C."/>
            <person name="Kozak K."/>
            <person name="Martin S."/>
            <person name="Jiggins C."/>
            <person name="Moest M."/>
            <person name="Warren A I."/>
            <person name="Generalovic N T."/>
            <person name="Byers J.R.P. K."/>
            <person name="Montejo-Kovacevich G."/>
            <person name="Yen C E."/>
        </authorList>
    </citation>
    <scope>NUCLEOTIDE SEQUENCE [LARGE SCALE GENOMIC DNA]</scope>
</reference>
<dbReference type="OrthoDB" id="2789670at2759"/>
<evidence type="ECO:0000256" key="11">
    <source>
        <dbReference type="ARBA" id="ARBA00023033"/>
    </source>
</evidence>
<dbReference type="Gene3D" id="1.10.630.10">
    <property type="entry name" value="Cytochrome P450"/>
    <property type="match status" value="2"/>
</dbReference>
<evidence type="ECO:0000256" key="12">
    <source>
        <dbReference type="ARBA" id="ARBA00023136"/>
    </source>
</evidence>
<keyword evidence="11 14" id="KW-0503">Monooxygenase</keyword>
<keyword evidence="5 13" id="KW-0349">Heme</keyword>
<dbReference type="InterPro" id="IPR001128">
    <property type="entry name" value="Cyt_P450"/>
</dbReference>
<keyword evidence="12" id="KW-0472">Membrane</keyword>
<dbReference type="GO" id="GO:0016705">
    <property type="term" value="F:oxidoreductase activity, acting on paired donors, with incorporation or reduction of molecular oxygen"/>
    <property type="evidence" value="ECO:0007669"/>
    <property type="project" value="InterPro"/>
</dbReference>
<dbReference type="EMBL" id="LR899011">
    <property type="protein sequence ID" value="CAD7083750.1"/>
    <property type="molecule type" value="Genomic_DNA"/>
</dbReference>
<keyword evidence="7" id="KW-0256">Endoplasmic reticulum</keyword>
<organism evidence="15 16">
    <name type="scientific">Hermetia illucens</name>
    <name type="common">Black soldier fly</name>
    <dbReference type="NCBI Taxonomy" id="343691"/>
    <lineage>
        <taxon>Eukaryota</taxon>
        <taxon>Metazoa</taxon>
        <taxon>Ecdysozoa</taxon>
        <taxon>Arthropoda</taxon>
        <taxon>Hexapoda</taxon>
        <taxon>Insecta</taxon>
        <taxon>Pterygota</taxon>
        <taxon>Neoptera</taxon>
        <taxon>Endopterygota</taxon>
        <taxon>Diptera</taxon>
        <taxon>Brachycera</taxon>
        <taxon>Stratiomyomorpha</taxon>
        <taxon>Stratiomyidae</taxon>
        <taxon>Hermetiinae</taxon>
        <taxon>Hermetia</taxon>
    </lineage>
</organism>
<dbReference type="GO" id="GO:0005506">
    <property type="term" value="F:iron ion binding"/>
    <property type="evidence" value="ECO:0007669"/>
    <property type="project" value="InterPro"/>
</dbReference>
<evidence type="ECO:0000256" key="3">
    <source>
        <dbReference type="ARBA" id="ARBA00004406"/>
    </source>
</evidence>
<dbReference type="AlphaFoldDB" id="A0A7R8UMV0"/>
<evidence type="ECO:0000256" key="8">
    <source>
        <dbReference type="ARBA" id="ARBA00022848"/>
    </source>
</evidence>
<evidence type="ECO:0000256" key="13">
    <source>
        <dbReference type="PIRSR" id="PIRSR602402-1"/>
    </source>
</evidence>
<evidence type="ECO:0000256" key="5">
    <source>
        <dbReference type="ARBA" id="ARBA00022617"/>
    </source>
</evidence>
<dbReference type="PROSITE" id="PS00086">
    <property type="entry name" value="CYTOCHROME_P450"/>
    <property type="match status" value="1"/>
</dbReference>
<keyword evidence="6 13" id="KW-0479">Metal-binding</keyword>
<dbReference type="Proteomes" id="UP000594454">
    <property type="component" value="Chromosome 3"/>
</dbReference>
<keyword evidence="9 14" id="KW-0560">Oxidoreductase</keyword>
<evidence type="ECO:0000256" key="10">
    <source>
        <dbReference type="ARBA" id="ARBA00023004"/>
    </source>
</evidence>
<dbReference type="PANTHER" id="PTHR24292">
    <property type="entry name" value="CYTOCHROME P450"/>
    <property type="match status" value="1"/>
</dbReference>
<name>A0A7R8UMV0_HERIL</name>
<evidence type="ECO:0000256" key="7">
    <source>
        <dbReference type="ARBA" id="ARBA00022824"/>
    </source>
</evidence>
<comment type="subcellular location">
    <subcellularLocation>
        <location evidence="3">Endoplasmic reticulum membrane</location>
        <topology evidence="3">Peripheral membrane protein</topology>
    </subcellularLocation>
    <subcellularLocation>
        <location evidence="2">Microsome membrane</location>
        <topology evidence="2">Peripheral membrane protein</topology>
    </subcellularLocation>
</comment>
<evidence type="ECO:0000256" key="9">
    <source>
        <dbReference type="ARBA" id="ARBA00023002"/>
    </source>
</evidence>
<proteinExistence type="inferred from homology"/>
<evidence type="ECO:0000256" key="6">
    <source>
        <dbReference type="ARBA" id="ARBA00022723"/>
    </source>
</evidence>
<dbReference type="InterPro" id="IPR017972">
    <property type="entry name" value="Cyt_P450_CS"/>
</dbReference>
<dbReference type="FunCoup" id="A0A7R8UMV0">
    <property type="interactions" value="41"/>
</dbReference>
<dbReference type="InParanoid" id="A0A7R8UMV0"/>
<keyword evidence="10 13" id="KW-0408">Iron</keyword>
<dbReference type="GO" id="GO:0020037">
    <property type="term" value="F:heme binding"/>
    <property type="evidence" value="ECO:0007669"/>
    <property type="project" value="InterPro"/>
</dbReference>
<evidence type="ECO:0008006" key="17">
    <source>
        <dbReference type="Google" id="ProtNLM"/>
    </source>
</evidence>
<dbReference type="CDD" id="cd11056">
    <property type="entry name" value="CYP6-like"/>
    <property type="match status" value="1"/>
</dbReference>
<feature type="binding site" description="axial binding residue" evidence="13">
    <location>
        <position position="347"/>
    </location>
    <ligand>
        <name>heme</name>
        <dbReference type="ChEBI" id="CHEBI:30413"/>
    </ligand>
    <ligandPart>
        <name>Fe</name>
        <dbReference type="ChEBI" id="CHEBI:18248"/>
    </ligandPart>
</feature>
<comment type="similarity">
    <text evidence="4 14">Belongs to the cytochrome P450 family.</text>
</comment>
<dbReference type="PRINTS" id="PR00464">
    <property type="entry name" value="EP450II"/>
</dbReference>
<dbReference type="SUPFAM" id="SSF48264">
    <property type="entry name" value="Cytochrome P450"/>
    <property type="match status" value="1"/>
</dbReference>
<dbReference type="GO" id="GO:0004497">
    <property type="term" value="F:monooxygenase activity"/>
    <property type="evidence" value="ECO:0007669"/>
    <property type="project" value="UniProtKB-KW"/>
</dbReference>
<dbReference type="InterPro" id="IPR036396">
    <property type="entry name" value="Cyt_P450_sf"/>
</dbReference>
<evidence type="ECO:0000256" key="1">
    <source>
        <dbReference type="ARBA" id="ARBA00001971"/>
    </source>
</evidence>
<gene>
    <name evidence="15" type="ORF">HERILL_LOCUS6686</name>
</gene>
<dbReference type="InterPro" id="IPR002402">
    <property type="entry name" value="Cyt_P450_E_grp-II"/>
</dbReference>
<dbReference type="PANTHER" id="PTHR24292:SF100">
    <property type="entry name" value="CYTOCHROME P450 6A16, ISOFORM B-RELATED"/>
    <property type="match status" value="1"/>
</dbReference>
<sequence length="403" mass="46025">MGAPYEEPHFIFGNLKGVGIYDHDGQLTERFYRKHKNKGPFVGVYFFLSPVVIPTDLEFVKSILVKDFNYFHDRGIYFNEKDDPLSAHLFTLPGLRWKRLRTKITPAFTSGKMKLMFPIVVEVAQRLEDKISKVAEVGAVMDVKAVMARFTMDSIGTCAFGLASNTLQDESSEFFRVGMSVFDNPRHGTWFLFLLIAFRELAVDYSAGFETSSTTLQFCFYELACNPDIQERTRSHILEVLEAHGGELTYEAMVDMKYLDQVICETLRHYPPAGNHFREVTQDYKVPGTEFTLKKGTSVMVPVYAVHHDPEYYPDPLKFNPDNFADENVKARPFAAYMPFGEGPRICIGARFAMMQVKIGVIAGLRRYRYTVSTKTRQPLKLLSKIFLASVEGGIWLNVERIE</sequence>
<evidence type="ECO:0000256" key="14">
    <source>
        <dbReference type="RuleBase" id="RU000461"/>
    </source>
</evidence>
<dbReference type="PRINTS" id="PR00385">
    <property type="entry name" value="P450"/>
</dbReference>
<dbReference type="InterPro" id="IPR050476">
    <property type="entry name" value="Insect_CytP450_Detox"/>
</dbReference>
<dbReference type="GO" id="GO:0005789">
    <property type="term" value="C:endoplasmic reticulum membrane"/>
    <property type="evidence" value="ECO:0007669"/>
    <property type="project" value="UniProtKB-SubCell"/>
</dbReference>
<evidence type="ECO:0000256" key="2">
    <source>
        <dbReference type="ARBA" id="ARBA00004174"/>
    </source>
</evidence>
<evidence type="ECO:0000313" key="15">
    <source>
        <dbReference type="EMBL" id="CAD7083750.1"/>
    </source>
</evidence>
<comment type="cofactor">
    <cofactor evidence="1 13">
        <name>heme</name>
        <dbReference type="ChEBI" id="CHEBI:30413"/>
    </cofactor>
</comment>
<keyword evidence="8" id="KW-0492">Microsome</keyword>
<dbReference type="Pfam" id="PF00067">
    <property type="entry name" value="p450"/>
    <property type="match status" value="2"/>
</dbReference>
<keyword evidence="16" id="KW-1185">Reference proteome</keyword>
<evidence type="ECO:0000256" key="4">
    <source>
        <dbReference type="ARBA" id="ARBA00010617"/>
    </source>
</evidence>
<evidence type="ECO:0000313" key="16">
    <source>
        <dbReference type="Proteomes" id="UP000594454"/>
    </source>
</evidence>
<accession>A0A7R8UMV0</accession>
<protein>
    <recommendedName>
        <fullName evidence="17">Cytochrome P450</fullName>
    </recommendedName>
</protein>